<comment type="caution">
    <text evidence="2">The sequence shown here is derived from an EMBL/GenBank/DDBJ whole genome shotgun (WGS) entry which is preliminary data.</text>
</comment>
<dbReference type="EMBL" id="JARKIF010000001">
    <property type="protein sequence ID" value="KAJ7651433.1"/>
    <property type="molecule type" value="Genomic_DNA"/>
</dbReference>
<dbReference type="Proteomes" id="UP001221142">
    <property type="component" value="Unassembled WGS sequence"/>
</dbReference>
<evidence type="ECO:0000256" key="1">
    <source>
        <dbReference type="SAM" id="MobiDB-lite"/>
    </source>
</evidence>
<proteinExistence type="predicted"/>
<evidence type="ECO:0000313" key="2">
    <source>
        <dbReference type="EMBL" id="KAJ7651433.1"/>
    </source>
</evidence>
<feature type="compositionally biased region" description="Low complexity" evidence="1">
    <location>
        <begin position="192"/>
        <end position="208"/>
    </location>
</feature>
<name>A0AAD7FZZ1_9AGAR</name>
<feature type="compositionally biased region" description="Acidic residues" evidence="1">
    <location>
        <begin position="218"/>
        <end position="230"/>
    </location>
</feature>
<accession>A0AAD7FZZ1</accession>
<gene>
    <name evidence="2" type="ORF">FB45DRAFT_1079260</name>
</gene>
<sequence length="704" mass="73816">MSTNPPSSISKIFPRPPSPSIRFFVYLTPHDPNPVPPPGAVSETFVTGTSTVIVPVPSTTTAVVIATATITLAPGGTPVNGPVPSGISQPGATTPTWNPNIVPPTSVSSVTFTSPPSYTTVVAVPTASNSPPKNITGPPGDTNSNGDDWWLLVFPGIIGGLLPPDIGIPGGTTPTAAPPADWTGSWVDPDPTSTSTASQSSTSGAACSQPTAGYSLPDDPENADWEDEGTDPDRKKRGVNNEFNPVVRSSLERRADPRSIGVNVCSIVLVNSVSVSLVAGQYWSIGTKLPIGTGSRLSVTQVNSRPVGNGANTVAQEHIFELGYINQFFQVARTAGVSCDWIQANVFSFTRRDGSNLGVALLNAIDTASRLVANMVWVDTPLNQAKSNVVNQNKASPNSPPQSNSIDAIIDFKTSLNQIQNIEYFIRNFGALGAYFGNTAAIFQATALRVQNLLAEITPDTPDANLPVEFNAWLRSLVATYPDGCTSRATNTYNYYVAKMNTIKTSANPVPDCDLPLYNAGIAPQSFTFGNLIPPAPTLPACDVPGTQGNIILGQDSQGNDVVEAGVFRTMGSGNGQFYALGSGTSLAGIHWVAQDLSAVYPNCGGAFQIQLQDPSANFPDANIALNCNGQSGNNIRAPFNFVFNNQILQCLLLNHNDGTSQFDTICASSTAAAGTCGNSAIQAQAGTFPLATLSTTNYAFRPM</sequence>
<reference evidence="2" key="1">
    <citation type="submission" date="2023-03" db="EMBL/GenBank/DDBJ databases">
        <title>Massive genome expansion in bonnet fungi (Mycena s.s.) driven by repeated elements and novel gene families across ecological guilds.</title>
        <authorList>
            <consortium name="Lawrence Berkeley National Laboratory"/>
            <person name="Harder C.B."/>
            <person name="Miyauchi S."/>
            <person name="Viragh M."/>
            <person name="Kuo A."/>
            <person name="Thoen E."/>
            <person name="Andreopoulos B."/>
            <person name="Lu D."/>
            <person name="Skrede I."/>
            <person name="Drula E."/>
            <person name="Henrissat B."/>
            <person name="Morin E."/>
            <person name="Kohler A."/>
            <person name="Barry K."/>
            <person name="LaButti K."/>
            <person name="Morin E."/>
            <person name="Salamov A."/>
            <person name="Lipzen A."/>
            <person name="Mereny Z."/>
            <person name="Hegedus B."/>
            <person name="Baldrian P."/>
            <person name="Stursova M."/>
            <person name="Weitz H."/>
            <person name="Taylor A."/>
            <person name="Grigoriev I.V."/>
            <person name="Nagy L.G."/>
            <person name="Martin F."/>
            <person name="Kauserud H."/>
        </authorList>
    </citation>
    <scope>NUCLEOTIDE SEQUENCE</scope>
    <source>
        <strain evidence="2">9284</strain>
    </source>
</reference>
<organism evidence="2 3">
    <name type="scientific">Roridomyces roridus</name>
    <dbReference type="NCBI Taxonomy" id="1738132"/>
    <lineage>
        <taxon>Eukaryota</taxon>
        <taxon>Fungi</taxon>
        <taxon>Dikarya</taxon>
        <taxon>Basidiomycota</taxon>
        <taxon>Agaricomycotina</taxon>
        <taxon>Agaricomycetes</taxon>
        <taxon>Agaricomycetidae</taxon>
        <taxon>Agaricales</taxon>
        <taxon>Marasmiineae</taxon>
        <taxon>Mycenaceae</taxon>
        <taxon>Roridomyces</taxon>
    </lineage>
</organism>
<protein>
    <submittedName>
        <fullName evidence="2">Uncharacterized protein</fullName>
    </submittedName>
</protein>
<feature type="compositionally biased region" description="Low complexity" evidence="1">
    <location>
        <begin position="168"/>
        <end position="184"/>
    </location>
</feature>
<keyword evidence="3" id="KW-1185">Reference proteome</keyword>
<feature type="region of interest" description="Disordered" evidence="1">
    <location>
        <begin position="124"/>
        <end position="143"/>
    </location>
</feature>
<feature type="region of interest" description="Disordered" evidence="1">
    <location>
        <begin position="168"/>
        <end position="241"/>
    </location>
</feature>
<dbReference type="AlphaFoldDB" id="A0AAD7FZZ1"/>
<evidence type="ECO:0000313" key="3">
    <source>
        <dbReference type="Proteomes" id="UP001221142"/>
    </source>
</evidence>